<dbReference type="PANTHER" id="PTHR30303:SF4">
    <property type="entry name" value="HYDROGENASE EXPRESSION_FORMATION PROTEIN HYPE"/>
    <property type="match status" value="1"/>
</dbReference>
<dbReference type="Gene3D" id="3.90.650.10">
    <property type="entry name" value="PurM-like C-terminal domain"/>
    <property type="match status" value="1"/>
</dbReference>
<evidence type="ECO:0000259" key="1">
    <source>
        <dbReference type="Pfam" id="PF02769"/>
    </source>
</evidence>
<feature type="domain" description="PurM-like C-terminal" evidence="1">
    <location>
        <begin position="38"/>
        <end position="145"/>
    </location>
</feature>
<name>X1UGM5_9ZZZZ</name>
<dbReference type="InterPro" id="IPR010918">
    <property type="entry name" value="PurM-like_C_dom"/>
</dbReference>
<dbReference type="GO" id="GO:0051604">
    <property type="term" value="P:protein maturation"/>
    <property type="evidence" value="ECO:0007669"/>
    <property type="project" value="TreeGrafter"/>
</dbReference>
<dbReference type="SUPFAM" id="SSF56042">
    <property type="entry name" value="PurM C-terminal domain-like"/>
    <property type="match status" value="1"/>
</dbReference>
<dbReference type="AlphaFoldDB" id="X1UGM5"/>
<organism evidence="2">
    <name type="scientific">marine sediment metagenome</name>
    <dbReference type="NCBI Taxonomy" id="412755"/>
    <lineage>
        <taxon>unclassified sequences</taxon>
        <taxon>metagenomes</taxon>
        <taxon>ecological metagenomes</taxon>
    </lineage>
</organism>
<dbReference type="Pfam" id="PF02769">
    <property type="entry name" value="AIRS_C"/>
    <property type="match status" value="1"/>
</dbReference>
<dbReference type="InterPro" id="IPR011854">
    <property type="entry name" value="HypE"/>
</dbReference>
<proteinExistence type="predicted"/>
<accession>X1UGM5</accession>
<feature type="non-terminal residue" evidence="2">
    <location>
        <position position="1"/>
    </location>
</feature>
<dbReference type="EMBL" id="BARW01019752">
    <property type="protein sequence ID" value="GAI99010.1"/>
    <property type="molecule type" value="Genomic_DNA"/>
</dbReference>
<gene>
    <name evidence="2" type="ORF">S12H4_33508</name>
</gene>
<comment type="caution">
    <text evidence="2">The sequence shown here is derived from an EMBL/GenBank/DDBJ whole genome shotgun (WGS) entry which is preliminary data.</text>
</comment>
<reference evidence="2" key="1">
    <citation type="journal article" date="2014" name="Front. Microbiol.">
        <title>High frequency of phylogenetically diverse reductive dehalogenase-homologous genes in deep subseafloor sedimentary metagenomes.</title>
        <authorList>
            <person name="Kawai M."/>
            <person name="Futagami T."/>
            <person name="Toyoda A."/>
            <person name="Takaki Y."/>
            <person name="Nishi S."/>
            <person name="Hori S."/>
            <person name="Arai W."/>
            <person name="Tsubouchi T."/>
            <person name="Morono Y."/>
            <person name="Uchiyama I."/>
            <person name="Ito T."/>
            <person name="Fujiyama A."/>
            <person name="Inagaki F."/>
            <person name="Takami H."/>
        </authorList>
    </citation>
    <scope>NUCLEOTIDE SEQUENCE</scope>
    <source>
        <strain evidence="2">Expedition CK06-06</strain>
    </source>
</reference>
<evidence type="ECO:0000313" key="2">
    <source>
        <dbReference type="EMBL" id="GAI99010.1"/>
    </source>
</evidence>
<dbReference type="InterPro" id="IPR036676">
    <property type="entry name" value="PurM-like_C_sf"/>
</dbReference>
<dbReference type="PANTHER" id="PTHR30303">
    <property type="entry name" value="HYDROGENASE ISOENZYMES FORMATION PROTEIN HYPE"/>
    <property type="match status" value="1"/>
</dbReference>
<protein>
    <recommendedName>
        <fullName evidence="1">PurM-like C-terminal domain-containing protein</fullName>
    </recommendedName>
</protein>
<sequence>EGTSIIAREMSQQLEERGYDERFIQAARELLYDPGISVLREAQIAVNAAEVHAMHDPTEGGVATGLHEMALAAGVGLAIEYEQIPLLPATERFCAEFGLEPLGLIASGSLLIAAQAQAASHILQACRAEGIACADIGQVRAQAEGVRVLSDGCWAELPRYDQDEIARLL</sequence>